<name>A0ABP1D524_9APHY</name>
<keyword evidence="6" id="KW-0349">Heme</keyword>
<accession>A0ABP1D524</accession>
<dbReference type="PROSITE" id="PS00086">
    <property type="entry name" value="CYTOCHROME_P450"/>
    <property type="match status" value="1"/>
</dbReference>
<evidence type="ECO:0000256" key="6">
    <source>
        <dbReference type="RuleBase" id="RU000461"/>
    </source>
</evidence>
<keyword evidence="3 6" id="KW-0479">Metal-binding</keyword>
<protein>
    <recommendedName>
        <fullName evidence="10">Cytochrome P450</fullName>
    </recommendedName>
</protein>
<keyword evidence="7" id="KW-1133">Transmembrane helix</keyword>
<dbReference type="InterPro" id="IPR002401">
    <property type="entry name" value="Cyt_P450_E_grp-I"/>
</dbReference>
<keyword evidence="5 6" id="KW-0408">Iron</keyword>
<evidence type="ECO:0000256" key="5">
    <source>
        <dbReference type="ARBA" id="ARBA00023004"/>
    </source>
</evidence>
<dbReference type="InterPro" id="IPR001128">
    <property type="entry name" value="Cyt_P450"/>
</dbReference>
<proteinExistence type="inferred from homology"/>
<sequence>MESGMLAYGLLAFATVAYLFRWLMPPKSSLPDIPAVTPTTPILSFWGSIKNLTHNKELILEGYHKYKGRAFKVPELFRWHVIVTGPKLVDELRKAPDEMLSFKDAVIEQISMDWTFGPAIMGNPYHIPLIRSNLTRNLVVLFSGVREELMAAFNDAIPPSDDWIAVPALETLMTIVSRTSNRIFVGLPTCRNPDYVDLNIKFTIDAVTTGIMLNMVPAFLRPIVGRLLTSVPKSIERGVKHLGPVIKERYRMVEEYGHDYEGKPNDMLSWLIDEAEGVETGARELVLRILSINFGAIHTSSNSFTHALYRLASNPEWTLTLREEVEQVVKEEGWTKNALQKMHKVDSFLKESQRCDGLGSVSITRLAVQDFTFSDGTFIPKGTFVSAAMMPIHHDEEFYENPEMFNPWRFAEKRSGEGEELKHQLVSTNTEYITFGHGKHACPGRFFAANELKGMLAHVVTTYDVKLEKDGEIPPPSWIAQSLVPNRTGKVLFRKRRD</sequence>
<organism evidence="8 9">
    <name type="scientific">Somion occarium</name>
    <dbReference type="NCBI Taxonomy" id="3059160"/>
    <lineage>
        <taxon>Eukaryota</taxon>
        <taxon>Fungi</taxon>
        <taxon>Dikarya</taxon>
        <taxon>Basidiomycota</taxon>
        <taxon>Agaricomycotina</taxon>
        <taxon>Agaricomycetes</taxon>
        <taxon>Polyporales</taxon>
        <taxon>Cerrenaceae</taxon>
        <taxon>Somion</taxon>
    </lineage>
</organism>
<dbReference type="PRINTS" id="PR00463">
    <property type="entry name" value="EP450I"/>
</dbReference>
<evidence type="ECO:0008006" key="10">
    <source>
        <dbReference type="Google" id="ProtNLM"/>
    </source>
</evidence>
<dbReference type="PANTHER" id="PTHR46206">
    <property type="entry name" value="CYTOCHROME P450"/>
    <property type="match status" value="1"/>
</dbReference>
<gene>
    <name evidence="8" type="ORF">GFSPODELE1_LOCUS4353</name>
</gene>
<dbReference type="Pfam" id="PF00067">
    <property type="entry name" value="p450"/>
    <property type="match status" value="1"/>
</dbReference>
<keyword evidence="7" id="KW-0812">Transmembrane</keyword>
<evidence type="ECO:0000256" key="2">
    <source>
        <dbReference type="ARBA" id="ARBA00010617"/>
    </source>
</evidence>
<dbReference type="EMBL" id="OZ037945">
    <property type="protein sequence ID" value="CAL1703008.1"/>
    <property type="molecule type" value="Genomic_DNA"/>
</dbReference>
<dbReference type="Proteomes" id="UP001497453">
    <property type="component" value="Chromosome 2"/>
</dbReference>
<dbReference type="Gene3D" id="1.10.630.10">
    <property type="entry name" value="Cytochrome P450"/>
    <property type="match status" value="1"/>
</dbReference>
<keyword evidence="7" id="KW-0472">Membrane</keyword>
<evidence type="ECO:0000256" key="4">
    <source>
        <dbReference type="ARBA" id="ARBA00023002"/>
    </source>
</evidence>
<comment type="cofactor">
    <cofactor evidence="1">
        <name>heme</name>
        <dbReference type="ChEBI" id="CHEBI:30413"/>
    </cofactor>
</comment>
<dbReference type="SUPFAM" id="SSF48264">
    <property type="entry name" value="Cytochrome P450"/>
    <property type="match status" value="1"/>
</dbReference>
<dbReference type="InterPro" id="IPR036396">
    <property type="entry name" value="Cyt_P450_sf"/>
</dbReference>
<evidence type="ECO:0000313" key="8">
    <source>
        <dbReference type="EMBL" id="CAL1703008.1"/>
    </source>
</evidence>
<keyword evidence="4 6" id="KW-0560">Oxidoreductase</keyword>
<keyword evidence="6" id="KW-0503">Monooxygenase</keyword>
<reference evidence="9" key="1">
    <citation type="submission" date="2024-04" db="EMBL/GenBank/DDBJ databases">
        <authorList>
            <person name="Shaw F."/>
            <person name="Minotto A."/>
        </authorList>
    </citation>
    <scope>NUCLEOTIDE SEQUENCE [LARGE SCALE GENOMIC DNA]</scope>
</reference>
<dbReference type="CDD" id="cd11041">
    <property type="entry name" value="CYP503A1-like"/>
    <property type="match status" value="1"/>
</dbReference>
<dbReference type="InterPro" id="IPR017972">
    <property type="entry name" value="Cyt_P450_CS"/>
</dbReference>
<evidence type="ECO:0000313" key="9">
    <source>
        <dbReference type="Proteomes" id="UP001497453"/>
    </source>
</evidence>
<evidence type="ECO:0000256" key="1">
    <source>
        <dbReference type="ARBA" id="ARBA00001971"/>
    </source>
</evidence>
<feature type="transmembrane region" description="Helical" evidence="7">
    <location>
        <begin position="6"/>
        <end position="24"/>
    </location>
</feature>
<keyword evidence="9" id="KW-1185">Reference proteome</keyword>
<evidence type="ECO:0000256" key="7">
    <source>
        <dbReference type="SAM" id="Phobius"/>
    </source>
</evidence>
<evidence type="ECO:0000256" key="3">
    <source>
        <dbReference type="ARBA" id="ARBA00022723"/>
    </source>
</evidence>
<comment type="similarity">
    <text evidence="2 6">Belongs to the cytochrome P450 family.</text>
</comment>